<feature type="domain" description="RNase H type-1" evidence="1">
    <location>
        <begin position="1"/>
        <end position="52"/>
    </location>
</feature>
<organism evidence="2 3">
    <name type="scientific">Exocentrus adspersus</name>
    <dbReference type="NCBI Taxonomy" id="1586481"/>
    <lineage>
        <taxon>Eukaryota</taxon>
        <taxon>Metazoa</taxon>
        <taxon>Ecdysozoa</taxon>
        <taxon>Arthropoda</taxon>
        <taxon>Hexapoda</taxon>
        <taxon>Insecta</taxon>
        <taxon>Pterygota</taxon>
        <taxon>Neoptera</taxon>
        <taxon>Endopterygota</taxon>
        <taxon>Coleoptera</taxon>
        <taxon>Polyphaga</taxon>
        <taxon>Cucujiformia</taxon>
        <taxon>Chrysomeloidea</taxon>
        <taxon>Cerambycidae</taxon>
        <taxon>Lamiinae</taxon>
        <taxon>Acanthocinini</taxon>
        <taxon>Exocentrus</taxon>
    </lineage>
</organism>
<dbReference type="InterPro" id="IPR012337">
    <property type="entry name" value="RNaseH-like_sf"/>
</dbReference>
<reference evidence="2 3" key="1">
    <citation type="journal article" date="2023" name="Insect Mol. Biol.">
        <title>Genome sequencing provides insights into the evolution of gene families encoding plant cell wall-degrading enzymes in longhorned beetles.</title>
        <authorList>
            <person name="Shin N.R."/>
            <person name="Okamura Y."/>
            <person name="Kirsch R."/>
            <person name="Pauchet Y."/>
        </authorList>
    </citation>
    <scope>NUCLEOTIDE SEQUENCE [LARGE SCALE GENOMIC DNA]</scope>
    <source>
        <strain evidence="2">EAD_L_NR</strain>
    </source>
</reference>
<dbReference type="AlphaFoldDB" id="A0AAV8W3E6"/>
<sequence length="77" mass="8624">MESAVDCLVGKGVLRFLESLARQKEVELVWVLGHMGTPGNERADELAGLESEELCQRPEQILIQQLTQFSKQRSLPS</sequence>
<comment type="caution">
    <text evidence="2">The sequence shown here is derived from an EMBL/GenBank/DDBJ whole genome shotgun (WGS) entry which is preliminary data.</text>
</comment>
<dbReference type="GO" id="GO:0004523">
    <property type="term" value="F:RNA-DNA hybrid ribonuclease activity"/>
    <property type="evidence" value="ECO:0007669"/>
    <property type="project" value="InterPro"/>
</dbReference>
<dbReference type="Pfam" id="PF00075">
    <property type="entry name" value="RNase_H"/>
    <property type="match status" value="1"/>
</dbReference>
<name>A0AAV8W3E6_9CUCU</name>
<dbReference type="EMBL" id="JANEYG010000011">
    <property type="protein sequence ID" value="KAJ8921188.1"/>
    <property type="molecule type" value="Genomic_DNA"/>
</dbReference>
<evidence type="ECO:0000313" key="2">
    <source>
        <dbReference type="EMBL" id="KAJ8921188.1"/>
    </source>
</evidence>
<dbReference type="InterPro" id="IPR002156">
    <property type="entry name" value="RNaseH_domain"/>
</dbReference>
<gene>
    <name evidence="2" type="ORF">NQ315_013660</name>
</gene>
<evidence type="ECO:0000259" key="1">
    <source>
        <dbReference type="PROSITE" id="PS50879"/>
    </source>
</evidence>
<proteinExistence type="predicted"/>
<dbReference type="Proteomes" id="UP001159042">
    <property type="component" value="Unassembled WGS sequence"/>
</dbReference>
<dbReference type="PROSITE" id="PS50879">
    <property type="entry name" value="RNASE_H_1"/>
    <property type="match status" value="1"/>
</dbReference>
<dbReference type="GO" id="GO:0003676">
    <property type="term" value="F:nucleic acid binding"/>
    <property type="evidence" value="ECO:0007669"/>
    <property type="project" value="InterPro"/>
</dbReference>
<accession>A0AAV8W3E6</accession>
<evidence type="ECO:0000313" key="3">
    <source>
        <dbReference type="Proteomes" id="UP001159042"/>
    </source>
</evidence>
<dbReference type="SUPFAM" id="SSF53098">
    <property type="entry name" value="Ribonuclease H-like"/>
    <property type="match status" value="1"/>
</dbReference>
<dbReference type="InterPro" id="IPR036397">
    <property type="entry name" value="RNaseH_sf"/>
</dbReference>
<keyword evidence="3" id="KW-1185">Reference proteome</keyword>
<dbReference type="Gene3D" id="3.30.420.10">
    <property type="entry name" value="Ribonuclease H-like superfamily/Ribonuclease H"/>
    <property type="match status" value="1"/>
</dbReference>
<protein>
    <recommendedName>
        <fullName evidence="1">RNase H type-1 domain-containing protein</fullName>
    </recommendedName>
</protein>